<comment type="similarity">
    <text evidence="2">Belongs to the MgtC/SapB family.</text>
</comment>
<evidence type="ECO:0000256" key="7">
    <source>
        <dbReference type="SAM" id="Phobius"/>
    </source>
</evidence>
<keyword evidence="6 7" id="KW-0472">Membrane</keyword>
<feature type="transmembrane region" description="Helical" evidence="7">
    <location>
        <begin position="12"/>
        <end position="29"/>
    </location>
</feature>
<feature type="transmembrane region" description="Helical" evidence="7">
    <location>
        <begin position="41"/>
        <end position="59"/>
    </location>
</feature>
<keyword evidence="3" id="KW-1003">Cell membrane</keyword>
<feature type="domain" description="MgtC/SapB/SrpB/YhiD N-terminal" evidence="8">
    <location>
        <begin position="16"/>
        <end position="132"/>
    </location>
</feature>
<name>A0A4Q0NVI7_9FLAO</name>
<evidence type="ECO:0000256" key="4">
    <source>
        <dbReference type="ARBA" id="ARBA00022692"/>
    </source>
</evidence>
<dbReference type="InterPro" id="IPR049177">
    <property type="entry name" value="MgtC_SapB_SrpB_YhiD_N"/>
</dbReference>
<dbReference type="Pfam" id="PF02308">
    <property type="entry name" value="MgtC"/>
    <property type="match status" value="1"/>
</dbReference>
<proteinExistence type="inferred from homology"/>
<evidence type="ECO:0000256" key="1">
    <source>
        <dbReference type="ARBA" id="ARBA00004651"/>
    </source>
</evidence>
<dbReference type="AlphaFoldDB" id="A0A4Q0NVI7"/>
<evidence type="ECO:0000313" key="9">
    <source>
        <dbReference type="EMBL" id="RXG14809.1"/>
    </source>
</evidence>
<evidence type="ECO:0000259" key="8">
    <source>
        <dbReference type="Pfam" id="PF02308"/>
    </source>
</evidence>
<keyword evidence="5 7" id="KW-1133">Transmembrane helix</keyword>
<dbReference type="PRINTS" id="PR01837">
    <property type="entry name" value="MGTCSAPBPROT"/>
</dbReference>
<dbReference type="OrthoDB" id="9811198at2"/>
<evidence type="ECO:0000256" key="3">
    <source>
        <dbReference type="ARBA" id="ARBA00022475"/>
    </source>
</evidence>
<reference evidence="9 10" key="1">
    <citation type="submission" date="2018-07" db="EMBL/GenBank/DDBJ databases">
        <title>Leeuwenhoekiella genomics.</title>
        <authorList>
            <person name="Tahon G."/>
            <person name="Willems A."/>
        </authorList>
    </citation>
    <scope>NUCLEOTIDE SEQUENCE [LARGE SCALE GENOMIC DNA]</scope>
    <source>
        <strain evidence="9 10">LMG 29608</strain>
    </source>
</reference>
<protein>
    <submittedName>
        <fullName evidence="9">Putative Mg2+ transporter-C (MgtC) family protein</fullName>
    </submittedName>
</protein>
<dbReference type="EMBL" id="QOVK01000021">
    <property type="protein sequence ID" value="RXG14809.1"/>
    <property type="molecule type" value="Genomic_DNA"/>
</dbReference>
<keyword evidence="10" id="KW-1185">Reference proteome</keyword>
<accession>A0A4Q0NVI7</accession>
<comment type="subcellular location">
    <subcellularLocation>
        <location evidence="1">Cell membrane</location>
        <topology evidence="1">Multi-pass membrane protein</topology>
    </subcellularLocation>
</comment>
<evidence type="ECO:0000256" key="6">
    <source>
        <dbReference type="ARBA" id="ARBA00023136"/>
    </source>
</evidence>
<dbReference type="Proteomes" id="UP000289859">
    <property type="component" value="Unassembled WGS sequence"/>
</dbReference>
<dbReference type="GO" id="GO:0005886">
    <property type="term" value="C:plasma membrane"/>
    <property type="evidence" value="ECO:0007669"/>
    <property type="project" value="UniProtKB-SubCell"/>
</dbReference>
<evidence type="ECO:0000256" key="2">
    <source>
        <dbReference type="ARBA" id="ARBA00009298"/>
    </source>
</evidence>
<sequence length="146" mass="15525">MNTMDFQTEITLIPRLFVALLLGVLIGLDREIDGNAAGIRTYAAVCLGAALITIINTHIEVTDQTRIVANIVSGIGFLGAGIIFRDSAKNLISGLTTAATIWATAAVGISIGFGMYLIGSVTSAFLILLLVSHHFPFLKKHKINNT</sequence>
<dbReference type="PANTHER" id="PTHR33778:SF1">
    <property type="entry name" value="MAGNESIUM TRANSPORTER YHID-RELATED"/>
    <property type="match status" value="1"/>
</dbReference>
<gene>
    <name evidence="9" type="ORF">DSM02_3411</name>
</gene>
<organism evidence="9 10">
    <name type="scientific">Leeuwenhoekiella polynyae</name>
    <dbReference type="NCBI Taxonomy" id="1550906"/>
    <lineage>
        <taxon>Bacteria</taxon>
        <taxon>Pseudomonadati</taxon>
        <taxon>Bacteroidota</taxon>
        <taxon>Flavobacteriia</taxon>
        <taxon>Flavobacteriales</taxon>
        <taxon>Flavobacteriaceae</taxon>
        <taxon>Leeuwenhoekiella</taxon>
    </lineage>
</organism>
<feature type="transmembrane region" description="Helical" evidence="7">
    <location>
        <begin position="91"/>
        <end position="111"/>
    </location>
</feature>
<feature type="transmembrane region" description="Helical" evidence="7">
    <location>
        <begin position="65"/>
        <end position="84"/>
    </location>
</feature>
<evidence type="ECO:0000313" key="10">
    <source>
        <dbReference type="Proteomes" id="UP000289859"/>
    </source>
</evidence>
<comment type="caution">
    <text evidence="9">The sequence shown here is derived from an EMBL/GenBank/DDBJ whole genome shotgun (WGS) entry which is preliminary data.</text>
</comment>
<keyword evidence="4 7" id="KW-0812">Transmembrane</keyword>
<dbReference type="InterPro" id="IPR003416">
    <property type="entry name" value="MgtC/SapB/SrpB/YhiD_fam"/>
</dbReference>
<evidence type="ECO:0000256" key="5">
    <source>
        <dbReference type="ARBA" id="ARBA00022989"/>
    </source>
</evidence>
<dbReference type="PANTHER" id="PTHR33778">
    <property type="entry name" value="PROTEIN MGTC"/>
    <property type="match status" value="1"/>
</dbReference>